<dbReference type="Proteomes" id="UP001500518">
    <property type="component" value="Unassembled WGS sequence"/>
</dbReference>
<accession>A0ABP9JZI7</accession>
<sequence length="228" mass="24675">MARYTRSEPFFPIMTLVVVGFIIVGFGSAIAARGDGYVPPPALLLHGGVTLAWFALTLVQALLIRRANFGLHRQFGWASLGLAGMIVVLGYNTTAVAMGNPEWSIAGFDPVGSAIFPFFDIVTFAIVYTLGIARRKDREAHKRLMVLAGVMMMDPAVARTAIVLLGAPPLALLLEFAILLAFPIYDWRTRGRPHWASVFGIVLFAVFFALRMALGGTEAWAGFAGAVF</sequence>
<feature type="transmembrane region" description="Helical" evidence="1">
    <location>
        <begin position="75"/>
        <end position="94"/>
    </location>
</feature>
<evidence type="ECO:0000313" key="2">
    <source>
        <dbReference type="EMBL" id="GAA5048125.1"/>
    </source>
</evidence>
<name>A0ABP9JZI7_9SPHN</name>
<feature type="transmembrane region" description="Helical" evidence="1">
    <location>
        <begin position="114"/>
        <end position="132"/>
    </location>
</feature>
<keyword evidence="1" id="KW-0812">Transmembrane</keyword>
<feature type="transmembrane region" description="Helical" evidence="1">
    <location>
        <begin position="170"/>
        <end position="187"/>
    </location>
</feature>
<comment type="caution">
    <text evidence="2">The sequence shown here is derived from an EMBL/GenBank/DDBJ whole genome shotgun (WGS) entry which is preliminary data.</text>
</comment>
<proteinExistence type="predicted"/>
<organism evidence="2 3">
    <name type="scientific">Erythrobacter westpacificensis</name>
    <dbReference type="NCBI Taxonomy" id="1055231"/>
    <lineage>
        <taxon>Bacteria</taxon>
        <taxon>Pseudomonadati</taxon>
        <taxon>Pseudomonadota</taxon>
        <taxon>Alphaproteobacteria</taxon>
        <taxon>Sphingomonadales</taxon>
        <taxon>Erythrobacteraceae</taxon>
        <taxon>Erythrobacter/Porphyrobacter group</taxon>
        <taxon>Erythrobacter</taxon>
    </lineage>
</organism>
<gene>
    <name evidence="2" type="ORF">GCM10023208_05020</name>
</gene>
<keyword evidence="1" id="KW-1133">Transmembrane helix</keyword>
<reference evidence="3" key="1">
    <citation type="journal article" date="2019" name="Int. J. Syst. Evol. Microbiol.">
        <title>The Global Catalogue of Microorganisms (GCM) 10K type strain sequencing project: providing services to taxonomists for standard genome sequencing and annotation.</title>
        <authorList>
            <consortium name="The Broad Institute Genomics Platform"/>
            <consortium name="The Broad Institute Genome Sequencing Center for Infectious Disease"/>
            <person name="Wu L."/>
            <person name="Ma J."/>
        </authorList>
    </citation>
    <scope>NUCLEOTIDE SEQUENCE [LARGE SCALE GENOMIC DNA]</scope>
    <source>
        <strain evidence="3">JCM 18014</strain>
    </source>
</reference>
<feature type="transmembrane region" description="Helical" evidence="1">
    <location>
        <begin position="194"/>
        <end position="214"/>
    </location>
</feature>
<evidence type="ECO:0000313" key="3">
    <source>
        <dbReference type="Proteomes" id="UP001500518"/>
    </source>
</evidence>
<protein>
    <submittedName>
        <fullName evidence="2">Uncharacterized protein</fullName>
    </submittedName>
</protein>
<evidence type="ECO:0000256" key="1">
    <source>
        <dbReference type="SAM" id="Phobius"/>
    </source>
</evidence>
<dbReference type="RefSeq" id="WP_346031564.1">
    <property type="nucleotide sequence ID" value="NZ_BAABHV010000005.1"/>
</dbReference>
<dbReference type="EMBL" id="BAABHV010000005">
    <property type="protein sequence ID" value="GAA5048125.1"/>
    <property type="molecule type" value="Genomic_DNA"/>
</dbReference>
<feature type="transmembrane region" description="Helical" evidence="1">
    <location>
        <begin position="43"/>
        <end position="63"/>
    </location>
</feature>
<feature type="transmembrane region" description="Helical" evidence="1">
    <location>
        <begin position="12"/>
        <end position="31"/>
    </location>
</feature>
<keyword evidence="3" id="KW-1185">Reference proteome</keyword>
<keyword evidence="1" id="KW-0472">Membrane</keyword>